<evidence type="ECO:0000256" key="8">
    <source>
        <dbReference type="SAM" id="MobiDB-lite"/>
    </source>
</evidence>
<dbReference type="PANTHER" id="PTHR11920:SF335">
    <property type="entry name" value="GUANYLATE CYCLASE"/>
    <property type="match status" value="1"/>
</dbReference>
<feature type="domain" description="PAC" evidence="10">
    <location>
        <begin position="192"/>
        <end position="247"/>
    </location>
</feature>
<feature type="domain" description="PAS" evidence="9">
    <location>
        <begin position="122"/>
        <end position="194"/>
    </location>
</feature>
<dbReference type="GO" id="GO:0016020">
    <property type="term" value="C:membrane"/>
    <property type="evidence" value="ECO:0007669"/>
    <property type="project" value="UniProtKB-SubCell"/>
</dbReference>
<dbReference type="Proteomes" id="UP000256345">
    <property type="component" value="Unassembled WGS sequence"/>
</dbReference>
<evidence type="ECO:0000256" key="7">
    <source>
        <dbReference type="RuleBase" id="RU000405"/>
    </source>
</evidence>
<protein>
    <submittedName>
        <fullName evidence="12">Adenylate cyclase</fullName>
    </submittedName>
    <submittedName>
        <fullName evidence="13">PAS domain S-box-containing protein</fullName>
    </submittedName>
</protein>
<organism evidence="12 14">
    <name type="scientific">Archangium gephyra</name>
    <dbReference type="NCBI Taxonomy" id="48"/>
    <lineage>
        <taxon>Bacteria</taxon>
        <taxon>Pseudomonadati</taxon>
        <taxon>Myxococcota</taxon>
        <taxon>Myxococcia</taxon>
        <taxon>Myxococcales</taxon>
        <taxon>Cystobacterineae</taxon>
        <taxon>Archangiaceae</taxon>
        <taxon>Archangium</taxon>
    </lineage>
</organism>
<keyword evidence="2" id="KW-0812">Transmembrane</keyword>
<dbReference type="PROSITE" id="PS50112">
    <property type="entry name" value="PAS"/>
    <property type="match status" value="2"/>
</dbReference>
<evidence type="ECO:0000313" key="12">
    <source>
        <dbReference type="EMBL" id="AKJ04109.1"/>
    </source>
</evidence>
<evidence type="ECO:0000313" key="13">
    <source>
        <dbReference type="EMBL" id="REG37810.1"/>
    </source>
</evidence>
<evidence type="ECO:0000256" key="2">
    <source>
        <dbReference type="ARBA" id="ARBA00022692"/>
    </source>
</evidence>
<dbReference type="InterPro" id="IPR018297">
    <property type="entry name" value="A/G_cyclase_CS"/>
</dbReference>
<evidence type="ECO:0000259" key="11">
    <source>
        <dbReference type="PROSITE" id="PS50125"/>
    </source>
</evidence>
<keyword evidence="15" id="KW-1185">Reference proteome</keyword>
<dbReference type="PROSITE" id="PS50113">
    <property type="entry name" value="PAC"/>
    <property type="match status" value="1"/>
</dbReference>
<feature type="region of interest" description="Disordered" evidence="8">
    <location>
        <begin position="54"/>
        <end position="74"/>
    </location>
</feature>
<dbReference type="GO" id="GO:0004016">
    <property type="term" value="F:adenylate cyclase activity"/>
    <property type="evidence" value="ECO:0007669"/>
    <property type="project" value="UniProtKB-ARBA"/>
</dbReference>
<reference evidence="13 15" key="2">
    <citation type="submission" date="2018-08" db="EMBL/GenBank/DDBJ databases">
        <title>Genomic Encyclopedia of Archaeal and Bacterial Type Strains, Phase II (KMG-II): from individual species to whole genera.</title>
        <authorList>
            <person name="Goeker M."/>
        </authorList>
    </citation>
    <scope>NUCLEOTIDE SEQUENCE [LARGE SCALE GENOMIC DNA]</scope>
    <source>
        <strain evidence="13 15">DSM 2261</strain>
    </source>
</reference>
<dbReference type="EMBL" id="CP011509">
    <property type="protein sequence ID" value="AKJ04109.1"/>
    <property type="molecule type" value="Genomic_DNA"/>
</dbReference>
<comment type="subcellular location">
    <subcellularLocation>
        <location evidence="1">Membrane</location>
    </subcellularLocation>
</comment>
<dbReference type="Gene3D" id="3.30.70.1230">
    <property type="entry name" value="Nucleotide cyclase"/>
    <property type="match status" value="1"/>
</dbReference>
<dbReference type="Proteomes" id="UP000035579">
    <property type="component" value="Chromosome"/>
</dbReference>
<accession>A0AAC8QB51</accession>
<dbReference type="PANTHER" id="PTHR11920">
    <property type="entry name" value="GUANYLYL CYCLASE"/>
    <property type="match status" value="1"/>
</dbReference>
<dbReference type="Pfam" id="PF13426">
    <property type="entry name" value="PAS_9"/>
    <property type="match status" value="1"/>
</dbReference>
<dbReference type="RefSeq" id="WP_053066757.1">
    <property type="nucleotide sequence ID" value="NZ_CP011509.1"/>
</dbReference>
<evidence type="ECO:0000313" key="15">
    <source>
        <dbReference type="Proteomes" id="UP000256345"/>
    </source>
</evidence>
<dbReference type="InterPro" id="IPR000700">
    <property type="entry name" value="PAS-assoc_C"/>
</dbReference>
<dbReference type="EMBL" id="QUMU01000001">
    <property type="protein sequence ID" value="REG37810.1"/>
    <property type="molecule type" value="Genomic_DNA"/>
</dbReference>
<evidence type="ECO:0000256" key="3">
    <source>
        <dbReference type="ARBA" id="ARBA00022741"/>
    </source>
</evidence>
<dbReference type="SUPFAM" id="SSF55073">
    <property type="entry name" value="Nucleotide cyclase"/>
    <property type="match status" value="1"/>
</dbReference>
<feature type="domain" description="PAS" evidence="9">
    <location>
        <begin position="5"/>
        <end position="56"/>
    </location>
</feature>
<evidence type="ECO:0000259" key="9">
    <source>
        <dbReference type="PROSITE" id="PS50112"/>
    </source>
</evidence>
<feature type="compositionally biased region" description="Pro residues" evidence="8">
    <location>
        <begin position="59"/>
        <end position="68"/>
    </location>
</feature>
<dbReference type="SMART" id="SM00044">
    <property type="entry name" value="CYCc"/>
    <property type="match status" value="1"/>
</dbReference>
<dbReference type="GO" id="GO:0000166">
    <property type="term" value="F:nucleotide binding"/>
    <property type="evidence" value="ECO:0007669"/>
    <property type="project" value="UniProtKB-KW"/>
</dbReference>
<dbReference type="Gene3D" id="3.30.450.20">
    <property type="entry name" value="PAS domain"/>
    <property type="match status" value="2"/>
</dbReference>
<dbReference type="GO" id="GO:0009190">
    <property type="term" value="P:cyclic nucleotide biosynthetic process"/>
    <property type="evidence" value="ECO:0007669"/>
    <property type="project" value="InterPro"/>
</dbReference>
<evidence type="ECO:0000256" key="4">
    <source>
        <dbReference type="ARBA" id="ARBA00022989"/>
    </source>
</evidence>
<keyword evidence="5" id="KW-0472">Membrane</keyword>
<name>A0AAC8QB51_9BACT</name>
<sequence>MSDLVRRAHTALFEHTSDGVLVLDLQYRLVEANAAAQRLLGESGDALRGRPISELLPQWTPPEPLSPEEPPREGEWVWHGTEKSPRHAHVLRVSCVPLPEGRVLVLRDMTAQAEVEASLRQQKEYYESLVLHSPVAMVTVNLRFNVVSWNPAAERLFGYTVREAKGRNLLRLVAGEGPIREEAEATARDALERGRVQLLTRRLRKDGTPIDVELLALPVMVEGERVGFIAIYHDLTELRRLHEQEVAHLRTIQSERERADQLLLNILPKPVADRLKNGQRIIVENFPDVTVLFADLVDFTRFAAQHSPPDVLQVLNMVFSIFDQLTDELGVEKVKTIGDAYMAVGGLSLPRSDHAEAMANLALAMRAEVLKLGDQLQIPLHLRIGLHSGPVTAGVISGKKFAYDLWGDTVNTASRMESHGVVDGIHLSEAVYERLRGRFRFQDQGLVPVKGKGPMRTWLLLGAQ</sequence>
<keyword evidence="4" id="KW-1133">Transmembrane helix</keyword>
<reference evidence="12 14" key="1">
    <citation type="submission" date="2015-05" db="EMBL/GenBank/DDBJ databases">
        <title>Genome assembly of Archangium gephyra DSM 2261.</title>
        <authorList>
            <person name="Sharma G."/>
            <person name="Subramanian S."/>
        </authorList>
    </citation>
    <scope>NUCLEOTIDE SEQUENCE [LARGE SCALE GENOMIC DNA]</scope>
    <source>
        <strain evidence="12 14">DSM 2261</strain>
    </source>
</reference>
<gene>
    <name evidence="12" type="ORF">AA314_05735</name>
    <name evidence="13" type="ORF">ATI61_101797</name>
</gene>
<dbReference type="SUPFAM" id="SSF55785">
    <property type="entry name" value="PYP-like sensor domain (PAS domain)"/>
    <property type="match status" value="2"/>
</dbReference>
<proteinExistence type="inferred from homology"/>
<evidence type="ECO:0000256" key="6">
    <source>
        <dbReference type="ARBA" id="ARBA00023239"/>
    </source>
</evidence>
<dbReference type="PROSITE" id="PS00452">
    <property type="entry name" value="GUANYLATE_CYCLASE_1"/>
    <property type="match status" value="1"/>
</dbReference>
<evidence type="ECO:0000256" key="1">
    <source>
        <dbReference type="ARBA" id="ARBA00004370"/>
    </source>
</evidence>
<dbReference type="AlphaFoldDB" id="A0AAC8QB51"/>
<dbReference type="PROSITE" id="PS50125">
    <property type="entry name" value="GUANYLATE_CYCLASE_2"/>
    <property type="match status" value="1"/>
</dbReference>
<dbReference type="InterPro" id="IPR013656">
    <property type="entry name" value="PAS_4"/>
</dbReference>
<feature type="domain" description="Guanylate cyclase" evidence="11">
    <location>
        <begin position="290"/>
        <end position="417"/>
    </location>
</feature>
<evidence type="ECO:0000256" key="5">
    <source>
        <dbReference type="ARBA" id="ARBA00023136"/>
    </source>
</evidence>
<keyword evidence="6 7" id="KW-0456">Lyase</keyword>
<dbReference type="CDD" id="cd00130">
    <property type="entry name" value="PAS"/>
    <property type="match status" value="2"/>
</dbReference>
<dbReference type="InterPro" id="IPR000014">
    <property type="entry name" value="PAS"/>
</dbReference>
<dbReference type="InterPro" id="IPR050401">
    <property type="entry name" value="Cyclic_nucleotide_synthase"/>
</dbReference>
<comment type="similarity">
    <text evidence="7">Belongs to the adenylyl cyclase class-4/guanylyl cyclase family.</text>
</comment>
<dbReference type="InterPro" id="IPR029787">
    <property type="entry name" value="Nucleotide_cyclase"/>
</dbReference>
<dbReference type="Pfam" id="PF00211">
    <property type="entry name" value="Guanylate_cyc"/>
    <property type="match status" value="1"/>
</dbReference>
<dbReference type="Pfam" id="PF08448">
    <property type="entry name" value="PAS_4"/>
    <property type="match status" value="1"/>
</dbReference>
<dbReference type="KEGG" id="age:AA314_05735"/>
<dbReference type="SMART" id="SM00091">
    <property type="entry name" value="PAS"/>
    <property type="match status" value="2"/>
</dbReference>
<evidence type="ECO:0000313" key="14">
    <source>
        <dbReference type="Proteomes" id="UP000035579"/>
    </source>
</evidence>
<dbReference type="InterPro" id="IPR001054">
    <property type="entry name" value="A/G_cyclase"/>
</dbReference>
<dbReference type="GO" id="GO:0035556">
    <property type="term" value="P:intracellular signal transduction"/>
    <property type="evidence" value="ECO:0007669"/>
    <property type="project" value="InterPro"/>
</dbReference>
<dbReference type="NCBIfam" id="TIGR00229">
    <property type="entry name" value="sensory_box"/>
    <property type="match status" value="2"/>
</dbReference>
<evidence type="ECO:0000259" key="10">
    <source>
        <dbReference type="PROSITE" id="PS50113"/>
    </source>
</evidence>
<dbReference type="InterPro" id="IPR035965">
    <property type="entry name" value="PAS-like_dom_sf"/>
</dbReference>
<dbReference type="CDD" id="cd07302">
    <property type="entry name" value="CHD"/>
    <property type="match status" value="1"/>
</dbReference>
<keyword evidence="3" id="KW-0547">Nucleotide-binding</keyword>